<dbReference type="AlphaFoldDB" id="A0A4Z2JBU6"/>
<keyword evidence="2 8" id="KW-0328">Glycosyltransferase</keyword>
<protein>
    <submittedName>
        <fullName evidence="8">GPI mannosyltransferase 3</fullName>
    </submittedName>
</protein>
<keyword evidence="6" id="KW-1133">Transmembrane helix</keyword>
<dbReference type="InterPro" id="IPR005599">
    <property type="entry name" value="GPI_mannosylTrfase"/>
</dbReference>
<dbReference type="EMBL" id="SRLO01000010">
    <property type="protein sequence ID" value="TNN87471.1"/>
    <property type="molecule type" value="Genomic_DNA"/>
</dbReference>
<evidence type="ECO:0000256" key="4">
    <source>
        <dbReference type="ARBA" id="ARBA00022692"/>
    </source>
</evidence>
<evidence type="ECO:0000313" key="9">
    <source>
        <dbReference type="Proteomes" id="UP000314294"/>
    </source>
</evidence>
<comment type="caution">
    <text evidence="8">The sequence shown here is derived from an EMBL/GenBank/DDBJ whole genome shotgun (WGS) entry which is preliminary data.</text>
</comment>
<dbReference type="Proteomes" id="UP000314294">
    <property type="component" value="Unassembled WGS sequence"/>
</dbReference>
<keyword evidence="3 8" id="KW-0808">Transferase</keyword>
<keyword evidence="4" id="KW-0812">Transmembrane</keyword>
<reference evidence="8 9" key="1">
    <citation type="submission" date="2019-03" db="EMBL/GenBank/DDBJ databases">
        <title>First draft genome of Liparis tanakae, snailfish: a comprehensive survey of snailfish specific genes.</title>
        <authorList>
            <person name="Kim W."/>
            <person name="Song I."/>
            <person name="Jeong J.-H."/>
            <person name="Kim D."/>
            <person name="Kim S."/>
            <person name="Ryu S."/>
            <person name="Song J.Y."/>
            <person name="Lee S.K."/>
        </authorList>
    </citation>
    <scope>NUCLEOTIDE SEQUENCE [LARGE SCALE GENOMIC DNA]</scope>
    <source>
        <tissue evidence="8">Muscle</tissue>
    </source>
</reference>
<gene>
    <name evidence="8" type="primary">PIGB</name>
    <name evidence="8" type="ORF">EYF80_002188</name>
</gene>
<evidence type="ECO:0000256" key="2">
    <source>
        <dbReference type="ARBA" id="ARBA00022676"/>
    </source>
</evidence>
<comment type="subcellular location">
    <subcellularLocation>
        <location evidence="1">Endoplasmic reticulum membrane</location>
        <topology evidence="1">Multi-pass membrane protein</topology>
    </subcellularLocation>
</comment>
<sequence length="79" mass="9043">MTRSSAEESHHAAACSRIRGQVLMEHQLQTLQSATWRTNKVINCFLVQTSFVPDEYWQSLEVSHRMVFEYPLALSSAAM</sequence>
<keyword evidence="9" id="KW-1185">Reference proteome</keyword>
<dbReference type="GO" id="GO:0016757">
    <property type="term" value="F:glycosyltransferase activity"/>
    <property type="evidence" value="ECO:0007669"/>
    <property type="project" value="UniProtKB-KW"/>
</dbReference>
<organism evidence="8 9">
    <name type="scientific">Liparis tanakae</name>
    <name type="common">Tanaka's snailfish</name>
    <dbReference type="NCBI Taxonomy" id="230148"/>
    <lineage>
        <taxon>Eukaryota</taxon>
        <taxon>Metazoa</taxon>
        <taxon>Chordata</taxon>
        <taxon>Craniata</taxon>
        <taxon>Vertebrata</taxon>
        <taxon>Euteleostomi</taxon>
        <taxon>Actinopterygii</taxon>
        <taxon>Neopterygii</taxon>
        <taxon>Teleostei</taxon>
        <taxon>Neoteleostei</taxon>
        <taxon>Acanthomorphata</taxon>
        <taxon>Eupercaria</taxon>
        <taxon>Perciformes</taxon>
        <taxon>Cottioidei</taxon>
        <taxon>Cottales</taxon>
        <taxon>Liparidae</taxon>
        <taxon>Liparis</taxon>
    </lineage>
</organism>
<evidence type="ECO:0000313" key="8">
    <source>
        <dbReference type="EMBL" id="TNN87471.1"/>
    </source>
</evidence>
<evidence type="ECO:0000256" key="3">
    <source>
        <dbReference type="ARBA" id="ARBA00022679"/>
    </source>
</evidence>
<dbReference type="OrthoDB" id="416834at2759"/>
<evidence type="ECO:0000256" key="7">
    <source>
        <dbReference type="ARBA" id="ARBA00023136"/>
    </source>
</evidence>
<dbReference type="GO" id="GO:0005789">
    <property type="term" value="C:endoplasmic reticulum membrane"/>
    <property type="evidence" value="ECO:0007669"/>
    <property type="project" value="UniProtKB-SubCell"/>
</dbReference>
<accession>A0A4Z2JBU6</accession>
<dbReference type="Pfam" id="PF03901">
    <property type="entry name" value="Glyco_transf_22"/>
    <property type="match status" value="1"/>
</dbReference>
<evidence type="ECO:0000256" key="1">
    <source>
        <dbReference type="ARBA" id="ARBA00004477"/>
    </source>
</evidence>
<name>A0A4Z2JBU6_9TELE</name>
<evidence type="ECO:0000256" key="5">
    <source>
        <dbReference type="ARBA" id="ARBA00022824"/>
    </source>
</evidence>
<proteinExistence type="predicted"/>
<keyword evidence="5" id="KW-0256">Endoplasmic reticulum</keyword>
<evidence type="ECO:0000256" key="6">
    <source>
        <dbReference type="ARBA" id="ARBA00022989"/>
    </source>
</evidence>
<keyword evidence="7" id="KW-0472">Membrane</keyword>